<organism evidence="1 2">
    <name type="scientific">Brachionus plicatilis</name>
    <name type="common">Marine rotifer</name>
    <name type="synonym">Brachionus muelleri</name>
    <dbReference type="NCBI Taxonomy" id="10195"/>
    <lineage>
        <taxon>Eukaryota</taxon>
        <taxon>Metazoa</taxon>
        <taxon>Spiralia</taxon>
        <taxon>Gnathifera</taxon>
        <taxon>Rotifera</taxon>
        <taxon>Eurotatoria</taxon>
        <taxon>Monogononta</taxon>
        <taxon>Pseudotrocha</taxon>
        <taxon>Ploima</taxon>
        <taxon>Brachionidae</taxon>
        <taxon>Brachionus</taxon>
    </lineage>
</organism>
<dbReference type="Proteomes" id="UP000276133">
    <property type="component" value="Unassembled WGS sequence"/>
</dbReference>
<comment type="caution">
    <text evidence="1">The sequence shown here is derived from an EMBL/GenBank/DDBJ whole genome shotgun (WGS) entry which is preliminary data.</text>
</comment>
<proteinExistence type="predicted"/>
<protein>
    <submittedName>
        <fullName evidence="1">Uncharacterized protein</fullName>
    </submittedName>
</protein>
<keyword evidence="2" id="KW-1185">Reference proteome</keyword>
<evidence type="ECO:0000313" key="2">
    <source>
        <dbReference type="Proteomes" id="UP000276133"/>
    </source>
</evidence>
<dbReference type="EMBL" id="REGN01009401">
    <property type="protein sequence ID" value="RNA01235.1"/>
    <property type="molecule type" value="Genomic_DNA"/>
</dbReference>
<sequence>ILNFLSLKIVIGKYEQLIEKILKKSEKRIRLFITNQTFFSIEMLKPNIKCFVKNFEFYFDELNFE</sequence>
<reference evidence="1 2" key="1">
    <citation type="journal article" date="2018" name="Sci. Rep.">
        <title>Genomic signatures of local adaptation to the degree of environmental predictability in rotifers.</title>
        <authorList>
            <person name="Franch-Gras L."/>
            <person name="Hahn C."/>
            <person name="Garcia-Roger E.M."/>
            <person name="Carmona M.J."/>
            <person name="Serra M."/>
            <person name="Gomez A."/>
        </authorList>
    </citation>
    <scope>NUCLEOTIDE SEQUENCE [LARGE SCALE GENOMIC DNA]</scope>
    <source>
        <strain evidence="1">HYR1</strain>
    </source>
</reference>
<name>A0A3M7PR54_BRAPC</name>
<dbReference type="AlphaFoldDB" id="A0A3M7PR54"/>
<feature type="non-terminal residue" evidence="1">
    <location>
        <position position="1"/>
    </location>
</feature>
<evidence type="ECO:0000313" key="1">
    <source>
        <dbReference type="EMBL" id="RNA01235.1"/>
    </source>
</evidence>
<gene>
    <name evidence="1" type="ORF">BpHYR1_025554</name>
</gene>
<accession>A0A3M7PR54</accession>